<dbReference type="InterPro" id="IPR025975">
    <property type="entry name" value="Polysacc_lyase"/>
</dbReference>
<evidence type="ECO:0000313" key="1">
    <source>
        <dbReference type="EMBL" id="KAK0615172.1"/>
    </source>
</evidence>
<dbReference type="AlphaFoldDB" id="A0AA40BVI1"/>
<keyword evidence="2" id="KW-1185">Reference proteome</keyword>
<dbReference type="Gene3D" id="2.60.120.200">
    <property type="match status" value="1"/>
</dbReference>
<accession>A0AA40BVI1</accession>
<comment type="caution">
    <text evidence="1">The sequence shown here is derived from an EMBL/GenBank/DDBJ whole genome shotgun (WGS) entry which is preliminary data.</text>
</comment>
<organism evidence="1 2">
    <name type="scientific">Bombardia bombarda</name>
    <dbReference type="NCBI Taxonomy" id="252184"/>
    <lineage>
        <taxon>Eukaryota</taxon>
        <taxon>Fungi</taxon>
        <taxon>Dikarya</taxon>
        <taxon>Ascomycota</taxon>
        <taxon>Pezizomycotina</taxon>
        <taxon>Sordariomycetes</taxon>
        <taxon>Sordariomycetidae</taxon>
        <taxon>Sordariales</taxon>
        <taxon>Lasiosphaeriaceae</taxon>
        <taxon>Bombardia</taxon>
    </lineage>
</organism>
<sequence>MASLAAAAVQATQLFSNHGTTSGWSSQQTEYNGKIEQVSNIVYEGTTALKMTQTYDASYTGRYHSEVHLDGGYSIGDQRFYGFMFRLSQDWQFDGSQSYDISQFIGDFTYTGCDTWMPSTMIWLEGNKLFTRLKTGSVCSQKTTRIDTGATVTAGGWHKIVIQAKWAPDSTGFFKLWFDGTKVVERLNTATTVSDTGANFQFRVGLYANAWHDQGTMTGSQPFRQIWYDEIAMGTTFADADPDQWS</sequence>
<dbReference type="Proteomes" id="UP001174934">
    <property type="component" value="Unassembled WGS sequence"/>
</dbReference>
<gene>
    <name evidence="1" type="ORF">B0T17DRAFT_510964</name>
</gene>
<reference evidence="1" key="1">
    <citation type="submission" date="2023-06" db="EMBL/GenBank/DDBJ databases">
        <title>Genome-scale phylogeny and comparative genomics of the fungal order Sordariales.</title>
        <authorList>
            <consortium name="Lawrence Berkeley National Laboratory"/>
            <person name="Hensen N."/>
            <person name="Bonometti L."/>
            <person name="Westerberg I."/>
            <person name="Brannstrom I.O."/>
            <person name="Guillou S."/>
            <person name="Cros-Aarteil S."/>
            <person name="Calhoun S."/>
            <person name="Haridas S."/>
            <person name="Kuo A."/>
            <person name="Mondo S."/>
            <person name="Pangilinan J."/>
            <person name="Riley R."/>
            <person name="LaButti K."/>
            <person name="Andreopoulos B."/>
            <person name="Lipzen A."/>
            <person name="Chen C."/>
            <person name="Yanf M."/>
            <person name="Daum C."/>
            <person name="Ng V."/>
            <person name="Clum A."/>
            <person name="Steindorff A."/>
            <person name="Ohm R."/>
            <person name="Martin F."/>
            <person name="Silar P."/>
            <person name="Natvig D."/>
            <person name="Lalanne C."/>
            <person name="Gautier V."/>
            <person name="Ament-velasquez S.L."/>
            <person name="Kruys A."/>
            <person name="Hutchinson M.I."/>
            <person name="Powell A.J."/>
            <person name="Barry K."/>
            <person name="Miller A.N."/>
            <person name="Grigoriev I.V."/>
            <person name="Debuchy R."/>
            <person name="Gladieux P."/>
            <person name="Thoren M.H."/>
            <person name="Johannesson H."/>
        </authorList>
    </citation>
    <scope>NUCLEOTIDE SEQUENCE</scope>
    <source>
        <strain evidence="1">SMH3391-2</strain>
    </source>
</reference>
<protein>
    <submittedName>
        <fullName evidence="1">Polysaccharide lyase</fullName>
    </submittedName>
</protein>
<dbReference type="EMBL" id="JAULSR010000007">
    <property type="protein sequence ID" value="KAK0615172.1"/>
    <property type="molecule type" value="Genomic_DNA"/>
</dbReference>
<proteinExistence type="predicted"/>
<name>A0AA40BVI1_9PEZI</name>
<evidence type="ECO:0000313" key="2">
    <source>
        <dbReference type="Proteomes" id="UP001174934"/>
    </source>
</evidence>
<keyword evidence="1" id="KW-0456">Lyase</keyword>
<dbReference type="GO" id="GO:0016829">
    <property type="term" value="F:lyase activity"/>
    <property type="evidence" value="ECO:0007669"/>
    <property type="project" value="UniProtKB-KW"/>
</dbReference>
<dbReference type="Pfam" id="PF14099">
    <property type="entry name" value="Polysacc_lyase"/>
    <property type="match status" value="1"/>
</dbReference>